<evidence type="ECO:0000259" key="1">
    <source>
        <dbReference type="Pfam" id="PF03235"/>
    </source>
</evidence>
<dbReference type="InterPro" id="IPR004919">
    <property type="entry name" value="GmrSD_N"/>
</dbReference>
<dbReference type="EMBL" id="JAZHRV010000001">
    <property type="protein sequence ID" value="MEH2557631.1"/>
    <property type="molecule type" value="Genomic_DNA"/>
</dbReference>
<dbReference type="RefSeq" id="WP_334484037.1">
    <property type="nucleotide sequence ID" value="NZ_JAZHRV010000001.1"/>
</dbReference>
<protein>
    <recommendedName>
        <fullName evidence="1">GmrSD restriction endonucleases N-terminal domain-containing protein</fullName>
    </recommendedName>
</protein>
<evidence type="ECO:0000313" key="2">
    <source>
        <dbReference type="EMBL" id="MEH2557631.1"/>
    </source>
</evidence>
<evidence type="ECO:0000313" key="3">
    <source>
        <dbReference type="Proteomes" id="UP001364224"/>
    </source>
</evidence>
<dbReference type="Proteomes" id="UP001364224">
    <property type="component" value="Unassembled WGS sequence"/>
</dbReference>
<dbReference type="PANTHER" id="PTHR39639">
    <property type="entry name" value="CHROMOSOME 16, WHOLE GENOME SHOTGUN SEQUENCE"/>
    <property type="match status" value="1"/>
</dbReference>
<sequence length="397" mass="46176">MPFAASELKMWETTKDEVALPSDDRAIDERYSRGEGRIVIETNREKLPGFVEAMKKPNYMDLRPFYQRRPRWDAKKQSLLIESFIMNIPVPPIFLYEKEFNSYEVMDGQQRVTALKEFYDNNLKLTGLEMWPELNGRLYRNLPDKLQAGIDRRSITSIVLLKESTADEDEALFLRETVFERLNTGGVALERQEIRNALYRTDFNDLLLQLSRLDAFRKAWGLPRYVPDEIEKNSTLLSSSFYSKMGDLELVLRFFALRHADHYTRGMQGFLDLYMAKASKFDSEDIQELGQLFATTLNLATFIYEDHAFRPFDPTNNRWEANPHKAFYDAVMVGLSNHIGKIAELSARSALIVEQTKELFRSNEDGVFTGRGNTKRDVQDRIRLFSEMLERALSSHV</sequence>
<comment type="caution">
    <text evidence="2">The sequence shown here is derived from an EMBL/GenBank/DDBJ whole genome shotgun (WGS) entry which is preliminary data.</text>
</comment>
<dbReference type="PANTHER" id="PTHR39639:SF1">
    <property type="entry name" value="DUF262 DOMAIN-CONTAINING PROTEIN"/>
    <property type="match status" value="1"/>
</dbReference>
<reference evidence="2 3" key="1">
    <citation type="submission" date="2024-02" db="EMBL/GenBank/DDBJ databases">
        <title>Adaptive strategies in a cosmopolitan and abundant soil bacterium.</title>
        <authorList>
            <person name="Carini P."/>
        </authorList>
    </citation>
    <scope>NUCLEOTIDE SEQUENCE [LARGE SCALE GENOMIC DNA]</scope>
    <source>
        <strain evidence="2 3">AZCC 1608</strain>
    </source>
</reference>
<organism evidence="2 3">
    <name type="scientific">Bradyrhizobium algeriense</name>
    <dbReference type="NCBI Taxonomy" id="634784"/>
    <lineage>
        <taxon>Bacteria</taxon>
        <taxon>Pseudomonadati</taxon>
        <taxon>Pseudomonadota</taxon>
        <taxon>Alphaproteobacteria</taxon>
        <taxon>Hyphomicrobiales</taxon>
        <taxon>Nitrobacteraceae</taxon>
        <taxon>Bradyrhizobium</taxon>
    </lineage>
</organism>
<proteinExistence type="predicted"/>
<gene>
    <name evidence="2" type="ORF">V1286_005160</name>
</gene>
<dbReference type="Pfam" id="PF03235">
    <property type="entry name" value="GmrSD_N"/>
    <property type="match status" value="1"/>
</dbReference>
<feature type="domain" description="GmrSD restriction endonucleases N-terminal" evidence="1">
    <location>
        <begin position="62"/>
        <end position="199"/>
    </location>
</feature>
<keyword evidence="3" id="KW-1185">Reference proteome</keyword>
<name>A0ABU8BHP5_9BRAD</name>
<accession>A0ABU8BHP5</accession>